<feature type="domain" description="C2H2-type" evidence="2">
    <location>
        <begin position="192"/>
        <end position="220"/>
    </location>
</feature>
<proteinExistence type="predicted"/>
<dbReference type="Proteomes" id="UP000076881">
    <property type="component" value="Unassembled WGS sequence"/>
</dbReference>
<name>A0A167NJI1_CORDF</name>
<evidence type="ECO:0000259" key="2">
    <source>
        <dbReference type="PROSITE" id="PS50157"/>
    </source>
</evidence>
<dbReference type="PROSITE" id="PS00028">
    <property type="entry name" value="ZINC_FINGER_C2H2_1"/>
    <property type="match status" value="1"/>
</dbReference>
<dbReference type="STRING" id="1081108.A0A167NJI1"/>
<dbReference type="EMBL" id="AZHF01000039">
    <property type="protein sequence ID" value="OAA55617.1"/>
    <property type="molecule type" value="Genomic_DNA"/>
</dbReference>
<gene>
    <name evidence="3" type="ORF">LEL_10984</name>
</gene>
<evidence type="ECO:0000313" key="4">
    <source>
        <dbReference type="Proteomes" id="UP000076881"/>
    </source>
</evidence>
<keyword evidence="1" id="KW-0862">Zinc</keyword>
<dbReference type="OrthoDB" id="3524154at2759"/>
<dbReference type="PROSITE" id="PS50157">
    <property type="entry name" value="ZINC_FINGER_C2H2_2"/>
    <property type="match status" value="1"/>
</dbReference>
<dbReference type="GO" id="GO:0008270">
    <property type="term" value="F:zinc ion binding"/>
    <property type="evidence" value="ECO:0007669"/>
    <property type="project" value="UniProtKB-KW"/>
</dbReference>
<reference evidence="3 4" key="1">
    <citation type="journal article" date="2016" name="Genome Biol. Evol.">
        <title>Divergent and convergent evolution of fungal pathogenicity.</title>
        <authorList>
            <person name="Shang Y."/>
            <person name="Xiao G."/>
            <person name="Zheng P."/>
            <person name="Cen K."/>
            <person name="Zhan S."/>
            <person name="Wang C."/>
        </authorList>
    </citation>
    <scope>NUCLEOTIDE SEQUENCE [LARGE SCALE GENOMIC DNA]</scope>
    <source>
        <strain evidence="3 4">RCEF 1005</strain>
    </source>
</reference>
<evidence type="ECO:0000256" key="1">
    <source>
        <dbReference type="PROSITE-ProRule" id="PRU00042"/>
    </source>
</evidence>
<evidence type="ECO:0000313" key="3">
    <source>
        <dbReference type="EMBL" id="OAA55617.1"/>
    </source>
</evidence>
<sequence length="341" mass="39249">MSTNGPVPADGGMNGGEVPHRYVTTASCKSRKFVALQHNKFNLELAAETYCEDMKAKLNSFHLIDRSQTRSRLRDLSRPAHTNLPFQYSLYSCEHSLDCRFTPDRYYHHKSIRLGANLNYSLLRNQPRYNDGYEINPGHEYHNYHNAEDSVKEAVSEKRPHNDEHSSVFGNNNLPAEHASQNLLHRGAERRYGCNHCSNRFKNKNEAKRHEQSLHLRCRSWSCAALTDYARAFHNSTHRPGEADICGYCGDTFARTGDIPRTGPLGEGAYFRTTTKQDCNERIQHLQEVHKFRECNSFQKFYRADHMRQHNKLCHGGTRGKWTNMLNNACLTDKDPAASEF</sequence>
<dbReference type="InterPro" id="IPR013087">
    <property type="entry name" value="Znf_C2H2_type"/>
</dbReference>
<protein>
    <submittedName>
        <fullName evidence="3">Zinc finger, C2H2</fullName>
    </submittedName>
</protein>
<keyword evidence="1" id="KW-0479">Metal-binding</keyword>
<dbReference type="AlphaFoldDB" id="A0A167NJI1"/>
<accession>A0A167NJI1</accession>
<keyword evidence="4" id="KW-1185">Reference proteome</keyword>
<comment type="caution">
    <text evidence="3">The sequence shown here is derived from an EMBL/GenBank/DDBJ whole genome shotgun (WGS) entry which is preliminary data.</text>
</comment>
<organism evidence="3 4">
    <name type="scientific">Akanthomyces lecanii RCEF 1005</name>
    <dbReference type="NCBI Taxonomy" id="1081108"/>
    <lineage>
        <taxon>Eukaryota</taxon>
        <taxon>Fungi</taxon>
        <taxon>Dikarya</taxon>
        <taxon>Ascomycota</taxon>
        <taxon>Pezizomycotina</taxon>
        <taxon>Sordariomycetes</taxon>
        <taxon>Hypocreomycetidae</taxon>
        <taxon>Hypocreales</taxon>
        <taxon>Cordycipitaceae</taxon>
        <taxon>Akanthomyces</taxon>
        <taxon>Cordyceps confragosa</taxon>
    </lineage>
</organism>
<keyword evidence="1" id="KW-0863">Zinc-finger</keyword>